<evidence type="ECO:0000313" key="3">
    <source>
        <dbReference type="Proteomes" id="UP001419268"/>
    </source>
</evidence>
<proteinExistence type="predicted"/>
<feature type="region of interest" description="Disordered" evidence="1">
    <location>
        <begin position="1"/>
        <end position="26"/>
    </location>
</feature>
<dbReference type="Proteomes" id="UP001419268">
    <property type="component" value="Unassembled WGS sequence"/>
</dbReference>
<dbReference type="EMBL" id="JBBNAG010000013">
    <property type="protein sequence ID" value="KAK9083883.1"/>
    <property type="molecule type" value="Genomic_DNA"/>
</dbReference>
<gene>
    <name evidence="2" type="ORF">Scep_030354</name>
</gene>
<accession>A0AAP0E2P6</accession>
<protein>
    <submittedName>
        <fullName evidence="2">Uncharacterized protein</fullName>
    </submittedName>
</protein>
<evidence type="ECO:0000313" key="2">
    <source>
        <dbReference type="EMBL" id="KAK9083883.1"/>
    </source>
</evidence>
<feature type="compositionally biased region" description="Basic residues" evidence="1">
    <location>
        <begin position="1"/>
        <end position="10"/>
    </location>
</feature>
<evidence type="ECO:0000256" key="1">
    <source>
        <dbReference type="SAM" id="MobiDB-lite"/>
    </source>
</evidence>
<keyword evidence="3" id="KW-1185">Reference proteome</keyword>
<organism evidence="2 3">
    <name type="scientific">Stephania cephalantha</name>
    <dbReference type="NCBI Taxonomy" id="152367"/>
    <lineage>
        <taxon>Eukaryota</taxon>
        <taxon>Viridiplantae</taxon>
        <taxon>Streptophyta</taxon>
        <taxon>Embryophyta</taxon>
        <taxon>Tracheophyta</taxon>
        <taxon>Spermatophyta</taxon>
        <taxon>Magnoliopsida</taxon>
        <taxon>Ranunculales</taxon>
        <taxon>Menispermaceae</taxon>
        <taxon>Menispermoideae</taxon>
        <taxon>Cissampelideae</taxon>
        <taxon>Stephania</taxon>
    </lineage>
</organism>
<reference evidence="2 3" key="1">
    <citation type="submission" date="2024-01" db="EMBL/GenBank/DDBJ databases">
        <title>Genome assemblies of Stephania.</title>
        <authorList>
            <person name="Yang L."/>
        </authorList>
    </citation>
    <scope>NUCLEOTIDE SEQUENCE [LARGE SCALE GENOMIC DNA]</scope>
    <source>
        <strain evidence="2">JXDWG</strain>
        <tissue evidence="2">Leaf</tissue>
    </source>
</reference>
<name>A0AAP0E2P6_9MAGN</name>
<dbReference type="AlphaFoldDB" id="A0AAP0E2P6"/>
<sequence length="93" mass="10236">MWAKLVRRREQHTQATPDQPIDEDQLYYDATGEYPKGSLAKRKRRYDDPEPVGNMHGLLSKHLSSTTTATAATTLGALPAGRDGFSSFTIAAT</sequence>
<comment type="caution">
    <text evidence="2">The sequence shown here is derived from an EMBL/GenBank/DDBJ whole genome shotgun (WGS) entry which is preliminary data.</text>
</comment>